<evidence type="ECO:0000313" key="1">
    <source>
        <dbReference type="EMBL" id="GDZ94936.1"/>
    </source>
</evidence>
<name>A0A4P5ZFN0_PLAAG</name>
<dbReference type="RefSeq" id="WP_141294924.1">
    <property type="nucleotide sequence ID" value="NZ_BJCD01000050.1"/>
</dbReference>
<organism evidence="1 2">
    <name type="scientific">Planktothrix agardhii CCAP 1459/11A</name>
    <dbReference type="NCBI Taxonomy" id="282420"/>
    <lineage>
        <taxon>Bacteria</taxon>
        <taxon>Bacillati</taxon>
        <taxon>Cyanobacteriota</taxon>
        <taxon>Cyanophyceae</taxon>
        <taxon>Oscillatoriophycideae</taxon>
        <taxon>Oscillatoriales</taxon>
        <taxon>Microcoleaceae</taxon>
        <taxon>Planktothrix</taxon>
    </lineage>
</organism>
<evidence type="ECO:0008006" key="3">
    <source>
        <dbReference type="Google" id="ProtNLM"/>
    </source>
</evidence>
<dbReference type="InterPro" id="IPR014951">
    <property type="entry name" value="DUF1822"/>
</dbReference>
<dbReference type="Proteomes" id="UP000299794">
    <property type="component" value="Unassembled WGS sequence"/>
</dbReference>
<protein>
    <recommendedName>
        <fullName evidence="3">DUF1822 domain-containing protein</fullName>
    </recommendedName>
</protein>
<evidence type="ECO:0000313" key="2">
    <source>
        <dbReference type="Proteomes" id="UP000299794"/>
    </source>
</evidence>
<reference evidence="2" key="1">
    <citation type="submission" date="2019-02" db="EMBL/GenBank/DDBJ databases">
        <title>Draft genome sequence of Planktothrix agardhii NIES-905.</title>
        <authorList>
            <person name="Yamaguchi H."/>
            <person name="Suzuki S."/>
            <person name="Kawachi M."/>
        </authorList>
    </citation>
    <scope>NUCLEOTIDE SEQUENCE [LARGE SCALE GENOMIC DNA]</scope>
    <source>
        <strain evidence="2">CCAP 1459/11A</strain>
    </source>
</reference>
<dbReference type="AlphaFoldDB" id="A0A4P5ZFN0"/>
<sequence>MKTQLELTRTFYPEQLYIELSEQQMINAWNQANKHFQNDIIRWRAYLNYLVVEAIPKIETELDLEKKLGYYPSDLSKVLEFINGTILTLGETRLVVIPSDSNIGGDLCVPQELVDLPQFAGDYYLGVYINLDEEWLRFWGACSHKKLTTEGVYDESSRNYYLDRDELIEDLEAVLIAREICPNERGEYKFVNLPSLSESESNGLWEQLKQPDCYVPRLALDSPTWLSLFINDLVVASNNDPITAGIEFLDSDDPVAVQVREMLKNRSILEIVAQFNTAYGNNSATRLPYALVDILAGSTPTAQNKNMRSASEGSENIKLLTLARNLAKKLAEIWAEE</sequence>
<comment type="caution">
    <text evidence="1">The sequence shown here is derived from an EMBL/GenBank/DDBJ whole genome shotgun (WGS) entry which is preliminary data.</text>
</comment>
<proteinExistence type="predicted"/>
<accession>A0A4P5ZFN0</accession>
<dbReference type="Pfam" id="PF08852">
    <property type="entry name" value="DUF1822"/>
    <property type="match status" value="1"/>
</dbReference>
<dbReference type="EMBL" id="BJCD01000050">
    <property type="protein sequence ID" value="GDZ94936.1"/>
    <property type="molecule type" value="Genomic_DNA"/>
</dbReference>
<gene>
    <name evidence="1" type="ORF">PA905_29730</name>
</gene>